<protein>
    <submittedName>
        <fullName evidence="2">Uncharacterized protein</fullName>
    </submittedName>
</protein>
<dbReference type="AlphaFoldDB" id="A0A849CBI0"/>
<evidence type="ECO:0000256" key="1">
    <source>
        <dbReference type="SAM" id="Phobius"/>
    </source>
</evidence>
<proteinExistence type="predicted"/>
<reference evidence="2 3" key="1">
    <citation type="submission" date="2020-05" db="EMBL/GenBank/DDBJ databases">
        <title>MicrobeNet Type strains.</title>
        <authorList>
            <person name="Nicholson A.C."/>
        </authorList>
    </citation>
    <scope>NUCLEOTIDE SEQUENCE [LARGE SCALE GENOMIC DNA]</scope>
    <source>
        <strain evidence="2 3">JCM 3224</strain>
    </source>
</reference>
<name>A0A849CBI0_9NOCA</name>
<evidence type="ECO:0000313" key="3">
    <source>
        <dbReference type="Proteomes" id="UP000586827"/>
    </source>
</evidence>
<dbReference type="RefSeq" id="WP_157553306.1">
    <property type="nucleotide sequence ID" value="NZ_JABELX010000019.1"/>
</dbReference>
<evidence type="ECO:0000313" key="2">
    <source>
        <dbReference type="EMBL" id="NNH75206.1"/>
    </source>
</evidence>
<dbReference type="EMBL" id="JABELX010000019">
    <property type="protein sequence ID" value="NNH75206.1"/>
    <property type="molecule type" value="Genomic_DNA"/>
</dbReference>
<keyword evidence="3" id="KW-1185">Reference proteome</keyword>
<sequence>MTAVATLSTAAATDVPSLRTVGKVLLAIAVGVWFLVIAELAARKVAN</sequence>
<organism evidence="2 3">
    <name type="scientific">Nocardia uniformis</name>
    <dbReference type="NCBI Taxonomy" id="53432"/>
    <lineage>
        <taxon>Bacteria</taxon>
        <taxon>Bacillati</taxon>
        <taxon>Actinomycetota</taxon>
        <taxon>Actinomycetes</taxon>
        <taxon>Mycobacteriales</taxon>
        <taxon>Nocardiaceae</taxon>
        <taxon>Nocardia</taxon>
    </lineage>
</organism>
<comment type="caution">
    <text evidence="2">The sequence shown here is derived from an EMBL/GenBank/DDBJ whole genome shotgun (WGS) entry which is preliminary data.</text>
</comment>
<keyword evidence="1" id="KW-1133">Transmembrane helix</keyword>
<gene>
    <name evidence="2" type="ORF">HLB23_36055</name>
</gene>
<keyword evidence="1" id="KW-0812">Transmembrane</keyword>
<accession>A0A849CBI0</accession>
<keyword evidence="1" id="KW-0472">Membrane</keyword>
<dbReference type="Proteomes" id="UP000586827">
    <property type="component" value="Unassembled WGS sequence"/>
</dbReference>
<feature type="transmembrane region" description="Helical" evidence="1">
    <location>
        <begin position="22"/>
        <end position="42"/>
    </location>
</feature>